<feature type="domain" description="PHB accumulation regulatory" evidence="3">
    <location>
        <begin position="76"/>
        <end position="115"/>
    </location>
</feature>
<dbReference type="AlphaFoldDB" id="A0A062V5B6"/>
<evidence type="ECO:0000313" key="5">
    <source>
        <dbReference type="EMBL" id="KCZ97171.1"/>
    </source>
</evidence>
<dbReference type="Proteomes" id="UP000027100">
    <property type="component" value="Unassembled WGS sequence"/>
</dbReference>
<feature type="region of interest" description="Disordered" evidence="2">
    <location>
        <begin position="149"/>
        <end position="169"/>
    </location>
</feature>
<feature type="coiled-coil region" evidence="1">
    <location>
        <begin position="171"/>
        <end position="198"/>
    </location>
</feature>
<feature type="domain" description="PHA accumulation regulator DNA-binding N-terminal" evidence="4">
    <location>
        <begin position="12"/>
        <end position="72"/>
    </location>
</feature>
<protein>
    <submittedName>
        <fullName evidence="5">Polyhydroxyalkanoate synthesis repressor PhaR</fullName>
    </submittedName>
</protein>
<dbReference type="STRING" id="1280954.HPO_16390"/>
<gene>
    <name evidence="5" type="ORF">HPO_16390</name>
</gene>
<keyword evidence="6" id="KW-1185">Reference proteome</keyword>
<dbReference type="RefSeq" id="WP_035601193.1">
    <property type="nucleotide sequence ID" value="NZ_ARYM01000024.1"/>
</dbReference>
<proteinExistence type="predicted"/>
<keyword evidence="1" id="KW-0175">Coiled coil</keyword>
<reference evidence="5 6" key="1">
    <citation type="journal article" date="2014" name="Antonie Van Leeuwenhoek">
        <title>Hyphomonas beringensis sp. nov. and Hyphomonas chukchiensis sp. nov., isolated from surface seawater of the Bering Sea and Chukchi Sea.</title>
        <authorList>
            <person name="Li C."/>
            <person name="Lai Q."/>
            <person name="Li G."/>
            <person name="Dong C."/>
            <person name="Wang J."/>
            <person name="Liao Y."/>
            <person name="Shao Z."/>
        </authorList>
    </citation>
    <scope>NUCLEOTIDE SEQUENCE [LARGE SCALE GENOMIC DNA]</scope>
    <source>
        <strain evidence="5 6">PS728</strain>
    </source>
</reference>
<sequence length="199" mass="22077">MARQSGSGGPIIIKKYANRRLYDTSTSSYVTLEHLSDLVREGQEFEVRDAKTGEDLTRQVLTQIIFEHETKGQGALPLNFLRQLIGFYGGGAQAYLPSFLEMSMNSFAQAQKEWRKAANPMSLFEAQTRRNMAMFEQAMKMFMPGVAPGSAATGAADPRPSAAQPPANPFMEYQAEALAAMQEQMEAIQKQLADLSRKE</sequence>
<evidence type="ECO:0000259" key="3">
    <source>
        <dbReference type="Pfam" id="PF05233"/>
    </source>
</evidence>
<dbReference type="InterPro" id="IPR012909">
    <property type="entry name" value="PHA_DNA-bd_N"/>
</dbReference>
<name>A0A062V5B6_9PROT</name>
<dbReference type="PATRIC" id="fig|1280954.3.peg.3309"/>
<dbReference type="NCBIfam" id="TIGR01848">
    <property type="entry name" value="PHA_reg_PhaR"/>
    <property type="match status" value="1"/>
</dbReference>
<dbReference type="Pfam" id="PF05233">
    <property type="entry name" value="PHB_acc"/>
    <property type="match status" value="1"/>
</dbReference>
<evidence type="ECO:0000313" key="6">
    <source>
        <dbReference type="Proteomes" id="UP000027100"/>
    </source>
</evidence>
<dbReference type="OrthoDB" id="9795345at2"/>
<organism evidence="5 6">
    <name type="scientific">Hyphomonas polymorpha PS728</name>
    <dbReference type="NCBI Taxonomy" id="1280954"/>
    <lineage>
        <taxon>Bacteria</taxon>
        <taxon>Pseudomonadati</taxon>
        <taxon>Pseudomonadota</taxon>
        <taxon>Alphaproteobacteria</taxon>
        <taxon>Hyphomonadales</taxon>
        <taxon>Hyphomonadaceae</taxon>
        <taxon>Hyphomonas</taxon>
    </lineage>
</organism>
<dbReference type="InterPro" id="IPR007897">
    <property type="entry name" value="PHB_accumulat"/>
</dbReference>
<dbReference type="InterPro" id="IPR010134">
    <property type="entry name" value="PHA_reg_PhaR"/>
</dbReference>
<comment type="caution">
    <text evidence="5">The sequence shown here is derived from an EMBL/GenBank/DDBJ whole genome shotgun (WGS) entry which is preliminary data.</text>
</comment>
<evidence type="ECO:0000256" key="1">
    <source>
        <dbReference type="SAM" id="Coils"/>
    </source>
</evidence>
<dbReference type="eggNOG" id="COG5394">
    <property type="taxonomic scope" value="Bacteria"/>
</dbReference>
<dbReference type="GO" id="GO:0006355">
    <property type="term" value="P:regulation of DNA-templated transcription"/>
    <property type="evidence" value="ECO:0007669"/>
    <property type="project" value="InterPro"/>
</dbReference>
<dbReference type="EMBL" id="ARYM01000024">
    <property type="protein sequence ID" value="KCZ97171.1"/>
    <property type="molecule type" value="Genomic_DNA"/>
</dbReference>
<dbReference type="Pfam" id="PF07879">
    <property type="entry name" value="PHB_acc_N"/>
    <property type="match status" value="1"/>
</dbReference>
<accession>A0A062V5B6</accession>
<evidence type="ECO:0000259" key="4">
    <source>
        <dbReference type="Pfam" id="PF07879"/>
    </source>
</evidence>
<evidence type="ECO:0000256" key="2">
    <source>
        <dbReference type="SAM" id="MobiDB-lite"/>
    </source>
</evidence>